<dbReference type="HAMAP" id="MF_00795">
    <property type="entry name" value="CutC"/>
    <property type="match status" value="1"/>
</dbReference>
<evidence type="ECO:0000256" key="1">
    <source>
        <dbReference type="ARBA" id="ARBA00007768"/>
    </source>
</evidence>
<reference evidence="3 4" key="2">
    <citation type="submission" date="2013-11" db="EMBL/GenBank/DDBJ databases">
        <title>Whole genome shotgun sequence of Vibrio halioticoli NBRC 102217.</title>
        <authorList>
            <person name="Isaki S."/>
            <person name="Kimura A."/>
            <person name="Ohji S."/>
            <person name="Hosoyama A."/>
            <person name="Fujita N."/>
            <person name="Hashimoto M."/>
            <person name="Hosoyama Y."/>
            <person name="Yamazoe A."/>
        </authorList>
    </citation>
    <scope>NUCLEOTIDE SEQUENCE [LARGE SCALE GENOMIC DNA]</scope>
    <source>
        <strain evidence="3 4">NBRC 102217</strain>
    </source>
</reference>
<dbReference type="Gene3D" id="3.20.20.380">
    <property type="entry name" value="Copper homeostasis (CutC) domain"/>
    <property type="match status" value="1"/>
</dbReference>
<dbReference type="Proteomes" id="UP000017800">
    <property type="component" value="Unassembled WGS sequence"/>
</dbReference>
<dbReference type="FunFam" id="3.20.20.380:FF:000001">
    <property type="entry name" value="Copper homeostasis protein CutC"/>
    <property type="match status" value="1"/>
</dbReference>
<dbReference type="InterPro" id="IPR036822">
    <property type="entry name" value="CutC-like_dom_sf"/>
</dbReference>
<evidence type="ECO:0000313" key="3">
    <source>
        <dbReference type="EMBL" id="GAD90434.1"/>
    </source>
</evidence>
<dbReference type="GO" id="GO:0005737">
    <property type="term" value="C:cytoplasm"/>
    <property type="evidence" value="ECO:0007669"/>
    <property type="project" value="UniProtKB-SubCell"/>
</dbReference>
<dbReference type="EMBL" id="BAUJ01000043">
    <property type="protein sequence ID" value="GAD90434.1"/>
    <property type="molecule type" value="Genomic_DNA"/>
</dbReference>
<dbReference type="InterPro" id="IPR005627">
    <property type="entry name" value="CutC-like"/>
</dbReference>
<accession>V5F4W7</accession>
<comment type="caution">
    <text evidence="2">Once thought to be involved in copper homeostasis, experiments in E.coli have shown this is not the case.</text>
</comment>
<reference evidence="3 4" key="1">
    <citation type="submission" date="2013-10" db="EMBL/GenBank/DDBJ databases">
        <authorList>
            <person name="Ichikawa N."/>
            <person name="Kimura A."/>
            <person name="Ohji S."/>
            <person name="Hosoyama A."/>
            <person name="Fujita N."/>
        </authorList>
    </citation>
    <scope>NUCLEOTIDE SEQUENCE [LARGE SCALE GENOMIC DNA]</scope>
    <source>
        <strain evidence="3 4">NBRC 102217</strain>
    </source>
</reference>
<dbReference type="OrthoDB" id="9815677at2"/>
<evidence type="ECO:0000313" key="4">
    <source>
        <dbReference type="Proteomes" id="UP000017800"/>
    </source>
</evidence>
<keyword evidence="2" id="KW-0963">Cytoplasm</keyword>
<dbReference type="SUPFAM" id="SSF110395">
    <property type="entry name" value="CutC-like"/>
    <property type="match status" value="1"/>
</dbReference>
<comment type="caution">
    <text evidence="3">The sequence shown here is derived from an EMBL/GenBank/DDBJ whole genome shotgun (WGS) entry which is preliminary data.</text>
</comment>
<gene>
    <name evidence="2 3" type="primary">cutC</name>
    <name evidence="3" type="ORF">VHA01S_043_00280</name>
</gene>
<comment type="similarity">
    <text evidence="1 2">Belongs to the CutC family.</text>
</comment>
<dbReference type="AlphaFoldDB" id="V5F4W7"/>
<dbReference type="PANTHER" id="PTHR12598:SF0">
    <property type="entry name" value="COPPER HOMEOSTASIS PROTEIN CUTC HOMOLOG"/>
    <property type="match status" value="1"/>
</dbReference>
<dbReference type="Pfam" id="PF03932">
    <property type="entry name" value="CutC"/>
    <property type="match status" value="1"/>
</dbReference>
<dbReference type="PANTHER" id="PTHR12598">
    <property type="entry name" value="COPPER HOMEOSTASIS PROTEIN CUTC"/>
    <property type="match status" value="1"/>
</dbReference>
<organism evidence="3 4">
    <name type="scientific">Vibrio halioticoli NBRC 102217</name>
    <dbReference type="NCBI Taxonomy" id="1219072"/>
    <lineage>
        <taxon>Bacteria</taxon>
        <taxon>Pseudomonadati</taxon>
        <taxon>Pseudomonadota</taxon>
        <taxon>Gammaproteobacteria</taxon>
        <taxon>Vibrionales</taxon>
        <taxon>Vibrionaceae</taxon>
        <taxon>Vibrio</taxon>
    </lineage>
</organism>
<sequence length="248" mass="26856">MPYQIEVCIDNIESLSTAIKAGATRIELCSSLTLGGLTPSYGFMRQAKQHASIPIYAMIRPRQGDFLFSEAEVAIMLEDIKAAKRAKLDGVVIGILTAQAEVNYEACQKLVDAATGMGVTFHRAIDQCKNITQALEDVIKLGCERVLTSGQKSTAEQGVATLANMHQQAAGRINIMAGAGVNAHNAQYIIEQSGVDELHLSGKSVRPSHMLHIQNEAQMGANTIDDFQIPVTDFNAIQAMKQTLDNIR</sequence>
<keyword evidence="4" id="KW-1185">Reference proteome</keyword>
<proteinExistence type="inferred from homology"/>
<name>V5F4W7_9VIBR</name>
<protein>
    <recommendedName>
        <fullName evidence="2">PF03932 family protein CutC</fullName>
    </recommendedName>
</protein>
<evidence type="ECO:0000256" key="2">
    <source>
        <dbReference type="HAMAP-Rule" id="MF_00795"/>
    </source>
</evidence>
<dbReference type="eggNOG" id="COG3142">
    <property type="taxonomic scope" value="Bacteria"/>
</dbReference>
<dbReference type="RefSeq" id="WP_023404765.1">
    <property type="nucleotide sequence ID" value="NZ_BAUJ01000043.1"/>
</dbReference>
<dbReference type="GO" id="GO:0005507">
    <property type="term" value="F:copper ion binding"/>
    <property type="evidence" value="ECO:0007669"/>
    <property type="project" value="TreeGrafter"/>
</dbReference>
<comment type="subcellular location">
    <subcellularLocation>
        <location evidence="2">Cytoplasm</location>
    </subcellularLocation>
</comment>